<dbReference type="SUPFAM" id="SSF52743">
    <property type="entry name" value="Subtilisin-like"/>
    <property type="match status" value="1"/>
</dbReference>
<dbReference type="InterPro" id="IPR036852">
    <property type="entry name" value="Peptidase_S8/S53_dom_sf"/>
</dbReference>
<reference evidence="10" key="2">
    <citation type="journal article" date="2017" name="Nat. Plants">
        <title>The Aegilops tauschii genome reveals multiple impacts of transposons.</title>
        <authorList>
            <person name="Zhao G."/>
            <person name="Zou C."/>
            <person name="Li K."/>
            <person name="Wang K."/>
            <person name="Li T."/>
            <person name="Gao L."/>
            <person name="Zhang X."/>
            <person name="Wang H."/>
            <person name="Yang Z."/>
            <person name="Liu X."/>
            <person name="Jiang W."/>
            <person name="Mao L."/>
            <person name="Kong X."/>
            <person name="Jiao Y."/>
            <person name="Jia J."/>
        </authorList>
    </citation>
    <scope>NUCLEOTIDE SEQUENCE [LARGE SCALE GENOMIC DNA]</scope>
    <source>
        <strain evidence="10">cv. AL8/78</strain>
    </source>
</reference>
<comment type="similarity">
    <text evidence="1 6">Belongs to the peptidase S8 family.</text>
</comment>
<reference evidence="9" key="4">
    <citation type="submission" date="2019-03" db="UniProtKB">
        <authorList>
            <consortium name="EnsemblPlants"/>
        </authorList>
    </citation>
    <scope>IDENTIFICATION</scope>
</reference>
<dbReference type="EnsemblPlants" id="AET7Gv20324200.1">
    <property type="protein sequence ID" value="AET7Gv20324200.1"/>
    <property type="gene ID" value="AET7Gv20324200"/>
</dbReference>
<evidence type="ECO:0000256" key="3">
    <source>
        <dbReference type="ARBA" id="ARBA00022729"/>
    </source>
</evidence>
<dbReference type="InterPro" id="IPR045051">
    <property type="entry name" value="SBT"/>
</dbReference>
<dbReference type="InterPro" id="IPR000209">
    <property type="entry name" value="Peptidase_S8/S53_dom"/>
</dbReference>
<keyword evidence="5" id="KW-0720">Serine protease</keyword>
<keyword evidence="4" id="KW-0378">Hydrolase</keyword>
<dbReference type="PANTHER" id="PTHR10795">
    <property type="entry name" value="PROPROTEIN CONVERTASE SUBTILISIN/KEXIN"/>
    <property type="match status" value="1"/>
</dbReference>
<dbReference type="Pfam" id="PF00082">
    <property type="entry name" value="Peptidase_S8"/>
    <property type="match status" value="1"/>
</dbReference>
<comment type="caution">
    <text evidence="6">Lacks conserved residue(s) required for the propagation of feature annotation.</text>
</comment>
<evidence type="ECO:0000313" key="9">
    <source>
        <dbReference type="EnsemblPlants" id="AET7Gv20324200.1"/>
    </source>
</evidence>
<reference evidence="9" key="5">
    <citation type="journal article" date="2021" name="G3 (Bethesda)">
        <title>Aegilops tauschii genome assembly Aet v5.0 features greater sequence contiguity and improved annotation.</title>
        <authorList>
            <person name="Wang L."/>
            <person name="Zhu T."/>
            <person name="Rodriguez J.C."/>
            <person name="Deal K.R."/>
            <person name="Dubcovsky J."/>
            <person name="McGuire P.E."/>
            <person name="Lux T."/>
            <person name="Spannagl M."/>
            <person name="Mayer K.F.X."/>
            <person name="Baldrich P."/>
            <person name="Meyers B.C."/>
            <person name="Huo N."/>
            <person name="Gu Y.Q."/>
            <person name="Zhou H."/>
            <person name="Devos K.M."/>
            <person name="Bennetzen J.L."/>
            <person name="Unver T."/>
            <person name="Budak H."/>
            <person name="Gulick P.J."/>
            <person name="Galiba G."/>
            <person name="Kalapos B."/>
            <person name="Nelson D.R."/>
            <person name="Li P."/>
            <person name="You F.M."/>
            <person name="Luo M.C."/>
            <person name="Dvorak J."/>
        </authorList>
    </citation>
    <scope>NUCLEOTIDE SEQUENCE [LARGE SCALE GENOMIC DNA]</scope>
    <source>
        <strain evidence="9">cv. AL8/78</strain>
    </source>
</reference>
<feature type="domain" description="Peptidase S8/S53" evidence="7">
    <location>
        <begin position="4"/>
        <end position="48"/>
    </location>
</feature>
<dbReference type="PROSITE" id="PS51892">
    <property type="entry name" value="SUBTILASE"/>
    <property type="match status" value="1"/>
</dbReference>
<evidence type="ECO:0008006" key="11">
    <source>
        <dbReference type="Google" id="ProtNLM"/>
    </source>
</evidence>
<dbReference type="GO" id="GO:0006508">
    <property type="term" value="P:proteolysis"/>
    <property type="evidence" value="ECO:0007669"/>
    <property type="project" value="UniProtKB-KW"/>
</dbReference>
<dbReference type="InterPro" id="IPR023828">
    <property type="entry name" value="Peptidase_S8_Ser-AS"/>
</dbReference>
<evidence type="ECO:0000256" key="5">
    <source>
        <dbReference type="ARBA" id="ARBA00022825"/>
    </source>
</evidence>
<sequence>MGHGQGPFNIISGTSMATPHVSGVAALIKGIHPDWSPATIKSAILTTSDIINGTGGSILDEQHRKASMYDIGAGHVNPARAADPGLVYDLIDYAGYICWLLGDSGLATIVRNSSLTCAKLPKVQDMQLNYPTISVPLTSTQFTVNRTMTYVGPANSTFKAKVDVPRSLTVRVVPETMSFSKTGEKKTFSVSVSGHDLGKELYVEGTLSWVSEKHVVRSSVVVVATGGDTAPAPSP</sequence>
<evidence type="ECO:0000256" key="4">
    <source>
        <dbReference type="ARBA" id="ARBA00022801"/>
    </source>
</evidence>
<dbReference type="PROSITE" id="PS00138">
    <property type="entry name" value="SUBTILASE_SER"/>
    <property type="match status" value="1"/>
</dbReference>
<feature type="domain" description="Subtilisin-like protease fibronectin type-III" evidence="8">
    <location>
        <begin position="127"/>
        <end position="222"/>
    </location>
</feature>
<dbReference type="Gene3D" id="2.60.40.2310">
    <property type="match status" value="1"/>
</dbReference>
<dbReference type="Gramene" id="AET7Gv20324200.1">
    <property type="protein sequence ID" value="AET7Gv20324200.1"/>
    <property type="gene ID" value="AET7Gv20324200"/>
</dbReference>
<dbReference type="InterPro" id="IPR041469">
    <property type="entry name" value="Subtilisin-like_FN3"/>
</dbReference>
<dbReference type="Proteomes" id="UP000015105">
    <property type="component" value="Chromosome 7D"/>
</dbReference>
<keyword evidence="10" id="KW-1185">Reference proteome</keyword>
<evidence type="ECO:0000259" key="7">
    <source>
        <dbReference type="Pfam" id="PF00082"/>
    </source>
</evidence>
<dbReference type="STRING" id="200361.A0A453QU62"/>
<accession>A0A453QU62</accession>
<dbReference type="Gene3D" id="3.40.50.200">
    <property type="entry name" value="Peptidase S8/S53 domain"/>
    <property type="match status" value="1"/>
</dbReference>
<evidence type="ECO:0000259" key="8">
    <source>
        <dbReference type="Pfam" id="PF17766"/>
    </source>
</evidence>
<organism evidence="9 10">
    <name type="scientific">Aegilops tauschii subsp. strangulata</name>
    <name type="common">Goatgrass</name>
    <dbReference type="NCBI Taxonomy" id="200361"/>
    <lineage>
        <taxon>Eukaryota</taxon>
        <taxon>Viridiplantae</taxon>
        <taxon>Streptophyta</taxon>
        <taxon>Embryophyta</taxon>
        <taxon>Tracheophyta</taxon>
        <taxon>Spermatophyta</taxon>
        <taxon>Magnoliopsida</taxon>
        <taxon>Liliopsida</taxon>
        <taxon>Poales</taxon>
        <taxon>Poaceae</taxon>
        <taxon>BOP clade</taxon>
        <taxon>Pooideae</taxon>
        <taxon>Triticodae</taxon>
        <taxon>Triticeae</taxon>
        <taxon>Triticinae</taxon>
        <taxon>Aegilops</taxon>
    </lineage>
</organism>
<keyword evidence="2" id="KW-0645">Protease</keyword>
<evidence type="ECO:0000256" key="6">
    <source>
        <dbReference type="PROSITE-ProRule" id="PRU01240"/>
    </source>
</evidence>
<name>A0A453QU62_AEGTS</name>
<reference evidence="10" key="1">
    <citation type="journal article" date="2014" name="Science">
        <title>Ancient hybridizations among the ancestral genomes of bread wheat.</title>
        <authorList>
            <consortium name="International Wheat Genome Sequencing Consortium,"/>
            <person name="Marcussen T."/>
            <person name="Sandve S.R."/>
            <person name="Heier L."/>
            <person name="Spannagl M."/>
            <person name="Pfeifer M."/>
            <person name="Jakobsen K.S."/>
            <person name="Wulff B.B."/>
            <person name="Steuernagel B."/>
            <person name="Mayer K.F."/>
            <person name="Olsen O.A."/>
        </authorList>
    </citation>
    <scope>NUCLEOTIDE SEQUENCE [LARGE SCALE GENOMIC DNA]</scope>
    <source>
        <strain evidence="10">cv. AL8/78</strain>
    </source>
</reference>
<evidence type="ECO:0000313" key="10">
    <source>
        <dbReference type="Proteomes" id="UP000015105"/>
    </source>
</evidence>
<dbReference type="GO" id="GO:0004252">
    <property type="term" value="F:serine-type endopeptidase activity"/>
    <property type="evidence" value="ECO:0007669"/>
    <property type="project" value="InterPro"/>
</dbReference>
<dbReference type="AlphaFoldDB" id="A0A453QU62"/>
<keyword evidence="3" id="KW-0732">Signal</keyword>
<protein>
    <recommendedName>
        <fullName evidence="11">Subtilisin-like protease</fullName>
    </recommendedName>
</protein>
<evidence type="ECO:0000256" key="1">
    <source>
        <dbReference type="ARBA" id="ARBA00011073"/>
    </source>
</evidence>
<reference evidence="9" key="3">
    <citation type="journal article" date="2017" name="Nature">
        <title>Genome sequence of the progenitor of the wheat D genome Aegilops tauschii.</title>
        <authorList>
            <person name="Luo M.C."/>
            <person name="Gu Y.Q."/>
            <person name="Puiu D."/>
            <person name="Wang H."/>
            <person name="Twardziok S.O."/>
            <person name="Deal K.R."/>
            <person name="Huo N."/>
            <person name="Zhu T."/>
            <person name="Wang L."/>
            <person name="Wang Y."/>
            <person name="McGuire P.E."/>
            <person name="Liu S."/>
            <person name="Long H."/>
            <person name="Ramasamy R.K."/>
            <person name="Rodriguez J.C."/>
            <person name="Van S.L."/>
            <person name="Yuan L."/>
            <person name="Wang Z."/>
            <person name="Xia Z."/>
            <person name="Xiao L."/>
            <person name="Anderson O.D."/>
            <person name="Ouyang S."/>
            <person name="Liang Y."/>
            <person name="Zimin A.V."/>
            <person name="Pertea G."/>
            <person name="Qi P."/>
            <person name="Bennetzen J.L."/>
            <person name="Dai X."/>
            <person name="Dawson M.W."/>
            <person name="Muller H.G."/>
            <person name="Kugler K."/>
            <person name="Rivarola-Duarte L."/>
            <person name="Spannagl M."/>
            <person name="Mayer K.F.X."/>
            <person name="Lu F.H."/>
            <person name="Bevan M.W."/>
            <person name="Leroy P."/>
            <person name="Li P."/>
            <person name="You F.M."/>
            <person name="Sun Q."/>
            <person name="Liu Z."/>
            <person name="Lyons E."/>
            <person name="Wicker T."/>
            <person name="Salzberg S.L."/>
            <person name="Devos K.M."/>
            <person name="Dvorak J."/>
        </authorList>
    </citation>
    <scope>NUCLEOTIDE SEQUENCE [LARGE SCALE GENOMIC DNA]</scope>
    <source>
        <strain evidence="9">cv. AL8/78</strain>
    </source>
</reference>
<proteinExistence type="inferred from homology"/>
<evidence type="ECO:0000256" key="2">
    <source>
        <dbReference type="ARBA" id="ARBA00022670"/>
    </source>
</evidence>
<dbReference type="Pfam" id="PF17766">
    <property type="entry name" value="fn3_6"/>
    <property type="match status" value="1"/>
</dbReference>